<sequence>MKVLVTGITGLVGAEIGKTLLAKGFKVRALVRETSDLSALSEILDEIEIVKGDILDVLSLEKALENIDTVIHTAAIVSFAPKDRADMYKVNIEGTANVVNLCLIQGVSKLIFISSIASLGRPTAHQSEGNKAIEISENQKWEDSDLNSHYAKTKYLAECEVWRGEAEGLKVVVLNPSIVLGAGDWTKSSTRLFKYVFDQKPFYTPGYINYVDVKDVAALAALSLGEEVYGQRFVVSGGNIKYADFFKEIAKRFHKNPPNKLLGPRSIAILWRIEALRSFVFGTNPLITKETAKTAQTQILYKNQKAEKYFNFEFRPLNQTLDEVCGDLLKEYSEVI</sequence>
<name>A0ABV7Z1K7_9BACT</name>
<keyword evidence="3" id="KW-1185">Reference proteome</keyword>
<feature type="domain" description="NAD-dependent epimerase/dehydratase" evidence="1">
    <location>
        <begin position="3"/>
        <end position="199"/>
    </location>
</feature>
<dbReference type="InterPro" id="IPR001509">
    <property type="entry name" value="Epimerase_deHydtase"/>
</dbReference>
<dbReference type="Proteomes" id="UP001595616">
    <property type="component" value="Unassembled WGS sequence"/>
</dbReference>
<organism evidence="2 3">
    <name type="scientific">Lacihabitans lacunae</name>
    <dbReference type="NCBI Taxonomy" id="1028214"/>
    <lineage>
        <taxon>Bacteria</taxon>
        <taxon>Pseudomonadati</taxon>
        <taxon>Bacteroidota</taxon>
        <taxon>Cytophagia</taxon>
        <taxon>Cytophagales</taxon>
        <taxon>Leadbetterellaceae</taxon>
        <taxon>Lacihabitans</taxon>
    </lineage>
</organism>
<gene>
    <name evidence="2" type="ORF">ACFOOI_18725</name>
</gene>
<comment type="caution">
    <text evidence="2">The sequence shown here is derived from an EMBL/GenBank/DDBJ whole genome shotgun (WGS) entry which is preliminary data.</text>
</comment>
<dbReference type="EMBL" id="JBHRYQ010000001">
    <property type="protein sequence ID" value="MFC3812704.1"/>
    <property type="molecule type" value="Genomic_DNA"/>
</dbReference>
<dbReference type="PANTHER" id="PTHR48079">
    <property type="entry name" value="PROTEIN YEEZ"/>
    <property type="match status" value="1"/>
</dbReference>
<dbReference type="SUPFAM" id="SSF51735">
    <property type="entry name" value="NAD(P)-binding Rossmann-fold domains"/>
    <property type="match status" value="1"/>
</dbReference>
<dbReference type="Gene3D" id="3.40.50.720">
    <property type="entry name" value="NAD(P)-binding Rossmann-like Domain"/>
    <property type="match status" value="1"/>
</dbReference>
<proteinExistence type="predicted"/>
<reference evidence="3" key="1">
    <citation type="journal article" date="2019" name="Int. J. Syst. Evol. Microbiol.">
        <title>The Global Catalogue of Microorganisms (GCM) 10K type strain sequencing project: providing services to taxonomists for standard genome sequencing and annotation.</title>
        <authorList>
            <consortium name="The Broad Institute Genomics Platform"/>
            <consortium name="The Broad Institute Genome Sequencing Center for Infectious Disease"/>
            <person name="Wu L."/>
            <person name="Ma J."/>
        </authorList>
    </citation>
    <scope>NUCLEOTIDE SEQUENCE [LARGE SCALE GENOMIC DNA]</scope>
    <source>
        <strain evidence="3">CECT 7956</strain>
    </source>
</reference>
<accession>A0ABV7Z1K7</accession>
<dbReference type="InterPro" id="IPR051783">
    <property type="entry name" value="NAD(P)-dependent_oxidoreduct"/>
</dbReference>
<dbReference type="RefSeq" id="WP_379839595.1">
    <property type="nucleotide sequence ID" value="NZ_JBHRYQ010000001.1"/>
</dbReference>
<dbReference type="Pfam" id="PF01370">
    <property type="entry name" value="Epimerase"/>
    <property type="match status" value="1"/>
</dbReference>
<dbReference type="InterPro" id="IPR036291">
    <property type="entry name" value="NAD(P)-bd_dom_sf"/>
</dbReference>
<evidence type="ECO:0000313" key="3">
    <source>
        <dbReference type="Proteomes" id="UP001595616"/>
    </source>
</evidence>
<dbReference type="PANTHER" id="PTHR48079:SF6">
    <property type="entry name" value="NAD(P)-BINDING DOMAIN-CONTAINING PROTEIN-RELATED"/>
    <property type="match status" value="1"/>
</dbReference>
<evidence type="ECO:0000313" key="2">
    <source>
        <dbReference type="EMBL" id="MFC3812704.1"/>
    </source>
</evidence>
<protein>
    <submittedName>
        <fullName evidence="2">SDR family NAD(P)-dependent oxidoreductase</fullName>
    </submittedName>
</protein>
<evidence type="ECO:0000259" key="1">
    <source>
        <dbReference type="Pfam" id="PF01370"/>
    </source>
</evidence>